<dbReference type="Proteomes" id="UP000565441">
    <property type="component" value="Unassembled WGS sequence"/>
</dbReference>
<evidence type="ECO:0000313" key="3">
    <source>
        <dbReference type="Proteomes" id="UP000565441"/>
    </source>
</evidence>
<dbReference type="EMBL" id="JAACJP010000001">
    <property type="protein sequence ID" value="KAF5388119.1"/>
    <property type="molecule type" value="Genomic_DNA"/>
</dbReference>
<protein>
    <submittedName>
        <fullName evidence="2">Uncharacterized protein</fullName>
    </submittedName>
</protein>
<evidence type="ECO:0000256" key="1">
    <source>
        <dbReference type="SAM" id="MobiDB-lite"/>
    </source>
</evidence>
<feature type="region of interest" description="Disordered" evidence="1">
    <location>
        <begin position="1"/>
        <end position="24"/>
    </location>
</feature>
<evidence type="ECO:0000313" key="2">
    <source>
        <dbReference type="EMBL" id="KAF5388119.1"/>
    </source>
</evidence>
<keyword evidence="3" id="KW-1185">Reference proteome</keyword>
<proteinExistence type="predicted"/>
<accession>A0A8H5MBT4</accession>
<feature type="compositionally biased region" description="Low complexity" evidence="1">
    <location>
        <begin position="7"/>
        <end position="22"/>
    </location>
</feature>
<reference evidence="2 3" key="1">
    <citation type="journal article" date="2020" name="ISME J.">
        <title>Uncovering the hidden diversity of litter-decomposition mechanisms in mushroom-forming fungi.</title>
        <authorList>
            <person name="Floudas D."/>
            <person name="Bentzer J."/>
            <person name="Ahren D."/>
            <person name="Johansson T."/>
            <person name="Persson P."/>
            <person name="Tunlid A."/>
        </authorList>
    </citation>
    <scope>NUCLEOTIDE SEQUENCE [LARGE SCALE GENOMIC DNA]</scope>
    <source>
        <strain evidence="2 3">CBS 661.87</strain>
    </source>
</reference>
<name>A0A8H5MBT4_9AGAR</name>
<comment type="caution">
    <text evidence="2">The sequence shown here is derived from an EMBL/GenBank/DDBJ whole genome shotgun (WGS) entry which is preliminary data.</text>
</comment>
<dbReference type="OrthoDB" id="3358904at2759"/>
<gene>
    <name evidence="2" type="ORF">D9615_000426</name>
</gene>
<sequence length="158" mass="17104">MPVSGDSFASISSLSTPPSSTSMDPLKPTDFSSFVVQVLAHSTRESPVLDQRVLRQCLGLSSSFLVTDSTTNPDTGINTWTVGFTRLVDVLVALHARNELELETVNAASRACSECWSASGSWRSLAECREGVRIVATKLKKLLDPNGRTYRGQPVYAP</sequence>
<organism evidence="2 3">
    <name type="scientific">Tricholomella constricta</name>
    <dbReference type="NCBI Taxonomy" id="117010"/>
    <lineage>
        <taxon>Eukaryota</taxon>
        <taxon>Fungi</taxon>
        <taxon>Dikarya</taxon>
        <taxon>Basidiomycota</taxon>
        <taxon>Agaricomycotina</taxon>
        <taxon>Agaricomycetes</taxon>
        <taxon>Agaricomycetidae</taxon>
        <taxon>Agaricales</taxon>
        <taxon>Tricholomatineae</taxon>
        <taxon>Lyophyllaceae</taxon>
        <taxon>Tricholomella</taxon>
    </lineage>
</organism>
<dbReference type="AlphaFoldDB" id="A0A8H5MBT4"/>